<feature type="compositionally biased region" description="Basic residues" evidence="1">
    <location>
        <begin position="270"/>
        <end position="281"/>
    </location>
</feature>
<dbReference type="GeneID" id="115874386"/>
<feature type="compositionally biased region" description="Basic and acidic residues" evidence="1">
    <location>
        <begin position="282"/>
        <end position="304"/>
    </location>
</feature>
<evidence type="ECO:0000256" key="1">
    <source>
        <dbReference type="SAM" id="MobiDB-lite"/>
    </source>
</evidence>
<protein>
    <submittedName>
        <fullName evidence="3">Uncharacterized protein LOC115874386 isoform X1</fullName>
    </submittedName>
</protein>
<organism evidence="2 3">
    <name type="scientific">Sitophilus oryzae</name>
    <name type="common">Rice weevil</name>
    <name type="synonym">Curculio oryzae</name>
    <dbReference type="NCBI Taxonomy" id="7048"/>
    <lineage>
        <taxon>Eukaryota</taxon>
        <taxon>Metazoa</taxon>
        <taxon>Ecdysozoa</taxon>
        <taxon>Arthropoda</taxon>
        <taxon>Hexapoda</taxon>
        <taxon>Insecta</taxon>
        <taxon>Pterygota</taxon>
        <taxon>Neoptera</taxon>
        <taxon>Endopterygota</taxon>
        <taxon>Coleoptera</taxon>
        <taxon>Polyphaga</taxon>
        <taxon>Cucujiformia</taxon>
        <taxon>Curculionidae</taxon>
        <taxon>Dryophthorinae</taxon>
        <taxon>Sitophilus</taxon>
    </lineage>
</organism>
<dbReference type="InParanoid" id="A0A6J2X334"/>
<evidence type="ECO:0000313" key="3">
    <source>
        <dbReference type="RefSeq" id="XP_030745395.1"/>
    </source>
</evidence>
<dbReference type="RefSeq" id="XP_030745395.1">
    <property type="nucleotide sequence ID" value="XM_030889535.1"/>
</dbReference>
<gene>
    <name evidence="3" type="primary">LOC115874386</name>
</gene>
<dbReference type="AlphaFoldDB" id="A0A6J2X334"/>
<reference evidence="3" key="1">
    <citation type="submission" date="2025-08" db="UniProtKB">
        <authorList>
            <consortium name="RefSeq"/>
        </authorList>
    </citation>
    <scope>IDENTIFICATION</scope>
    <source>
        <tissue evidence="3">Gonads</tissue>
    </source>
</reference>
<dbReference type="KEGG" id="soy:115874386"/>
<feature type="region of interest" description="Disordered" evidence="1">
    <location>
        <begin position="345"/>
        <end position="371"/>
    </location>
</feature>
<feature type="region of interest" description="Disordered" evidence="1">
    <location>
        <begin position="267"/>
        <end position="333"/>
    </location>
</feature>
<feature type="compositionally biased region" description="Polar residues" evidence="1">
    <location>
        <begin position="305"/>
        <end position="331"/>
    </location>
</feature>
<dbReference type="Proteomes" id="UP000504635">
    <property type="component" value="Unplaced"/>
</dbReference>
<feature type="compositionally biased region" description="Low complexity" evidence="1">
    <location>
        <begin position="351"/>
        <end position="364"/>
    </location>
</feature>
<sequence>MRDEIMVYLKDASKLKDSWKLSYGFTNSLIIANFILKEFKTQDFLVVDFLYQSYSKSIRGVILNEDEDFNTGLQVAAFLGAINKLHKKYSVLILCSDDAIYKWHYFMSNYGGFGVKIIKSNDSISTSDSDMALLLSFSNIKLAENFTEDTFLSVVIDNLDVVATKLVIRKLQGIFNIGLSSRNFYIEPDQKLQWNMLNWANPGCVGKLADFYQLDSENFANLRDNYKEWWFRITWSFCDSFVKPSREELKKYETLLEDWIKKYFPDENPRKRKPRAPRVKKNNNECKKTKFDTVKNSHSSDNKVTHANPSKTKTVTLQSNLDDPQPTSSENFFKENECLVPTGIERSTCENNDSNNPKNNPNSKGTLDDTQPSISAKENLIEDDDYSLSEQLLGKKNKPSPKCWNEVNDTVDESEFFLRSIVSDNNFSLSSRPHNEDFFKRILNEDTTVSNLDDALKKCPVMVNNCDGTNLEENENSSKSEKVSTNTFSFDIDDLIEDIYKENSNKPEKMPKNSLDIDDLVEDIYKLVKKCD</sequence>
<accession>A0A6J2X334</accession>
<keyword evidence="2" id="KW-1185">Reference proteome</keyword>
<proteinExistence type="predicted"/>
<name>A0A6J2X334_SITOR</name>
<evidence type="ECO:0000313" key="2">
    <source>
        <dbReference type="Proteomes" id="UP000504635"/>
    </source>
</evidence>
<dbReference type="OrthoDB" id="6819249at2759"/>